<dbReference type="InterPro" id="IPR009351">
    <property type="entry name" value="AlkZ-like"/>
</dbReference>
<keyword evidence="2" id="KW-1185">Reference proteome</keyword>
<sequence length="402" mass="45645">MTHHLSQQQARHLQLAAQGLLSAPRRKASQADVLAAIRRMALLQIDTISVVARSPYLVLYSRVGAYDPGWLDQLLAEGALFEYWAHEACFVPAEDYGLMRHRMLNAESLGWKFSQRWFDQHRADIEAIVEHIRVHGPVRSADFERKGGKGSGWWDWKPEKRHLEVLFTLGRLMVKERRAFQRVYDLAERVRPDWDDARDLPTPEEALLEQVRNSCRALGIVKAGWVADYYRLKRAPYGELLHGLADQGELIPVKVEGWSHDAFVHASLAAELEQAAAGTLNSGNTAILSPFDPLVWDRKRALELFDFDYKIECYTPAPKRKYGYFTLPILHRGKLVGRLDAKAHRAQGVFEVKSLHLEPGVRVSQRLSDDLKRALSRMADWHGTPRLAIGQAPDGLAERLAG</sequence>
<dbReference type="PANTHER" id="PTHR30528:SF0">
    <property type="entry name" value="CYTOPLASMIC PROTEIN"/>
    <property type="match status" value="1"/>
</dbReference>
<dbReference type="RefSeq" id="WP_103320953.1">
    <property type="nucleotide sequence ID" value="NZ_PPTF01000068.1"/>
</dbReference>
<proteinExistence type="predicted"/>
<protein>
    <recommendedName>
        <fullName evidence="3">Winged helix-turn-helix domain-containing protein</fullName>
    </recommendedName>
</protein>
<dbReference type="Proteomes" id="UP000236416">
    <property type="component" value="Unassembled WGS sequence"/>
</dbReference>
<evidence type="ECO:0000313" key="1">
    <source>
        <dbReference type="EMBL" id="POA97964.1"/>
    </source>
</evidence>
<accession>A0A2K4MLJ8</accession>
<dbReference type="EMBL" id="PPTF01000068">
    <property type="protein sequence ID" value="POA97964.1"/>
    <property type="molecule type" value="Genomic_DNA"/>
</dbReference>
<evidence type="ECO:0008006" key="3">
    <source>
        <dbReference type="Google" id="ProtNLM"/>
    </source>
</evidence>
<dbReference type="AlphaFoldDB" id="A0A2K4MLJ8"/>
<evidence type="ECO:0000313" key="2">
    <source>
        <dbReference type="Proteomes" id="UP000236416"/>
    </source>
</evidence>
<dbReference type="Pfam" id="PF06224">
    <property type="entry name" value="AlkZ-like"/>
    <property type="match status" value="1"/>
</dbReference>
<organism evidence="1 2">
    <name type="scientific">Chromobacterium sinusclupearum</name>
    <dbReference type="NCBI Taxonomy" id="2077146"/>
    <lineage>
        <taxon>Bacteria</taxon>
        <taxon>Pseudomonadati</taxon>
        <taxon>Pseudomonadota</taxon>
        <taxon>Betaproteobacteria</taxon>
        <taxon>Neisseriales</taxon>
        <taxon>Chromobacteriaceae</taxon>
        <taxon>Chromobacterium</taxon>
    </lineage>
</organism>
<name>A0A2K4MLJ8_9NEIS</name>
<dbReference type="PANTHER" id="PTHR30528">
    <property type="entry name" value="CYTOPLASMIC PROTEIN"/>
    <property type="match status" value="1"/>
</dbReference>
<gene>
    <name evidence="1" type="ORF">C2134_15060</name>
</gene>
<comment type="caution">
    <text evidence="1">The sequence shown here is derived from an EMBL/GenBank/DDBJ whole genome shotgun (WGS) entry which is preliminary data.</text>
</comment>
<reference evidence="1 2" key="1">
    <citation type="submission" date="2018-01" db="EMBL/GenBank/DDBJ databases">
        <title>Genomic Sequence of Chromobacterium MWU13-2610 from wild cranberry bogs within the Cape Cod National Seashore.</title>
        <authorList>
            <person name="O'Hara-Hanley K."/>
            <person name="Soby S."/>
            <person name="Harrison A."/>
        </authorList>
    </citation>
    <scope>NUCLEOTIDE SEQUENCE [LARGE SCALE GENOMIC DNA]</scope>
    <source>
        <strain evidence="1 2">MWU13-2610</strain>
    </source>
</reference>